<reference evidence="1 2" key="2">
    <citation type="journal article" date="2022" name="Mol. Ecol. Resour.">
        <title>The genomes of chicory, endive, great burdock and yacon provide insights into Asteraceae paleo-polyploidization history and plant inulin production.</title>
        <authorList>
            <person name="Fan W."/>
            <person name="Wang S."/>
            <person name="Wang H."/>
            <person name="Wang A."/>
            <person name="Jiang F."/>
            <person name="Liu H."/>
            <person name="Zhao H."/>
            <person name="Xu D."/>
            <person name="Zhang Y."/>
        </authorList>
    </citation>
    <scope>NUCLEOTIDE SEQUENCE [LARGE SCALE GENOMIC DNA]</scope>
    <source>
        <strain evidence="2">cv. Yunnan</strain>
        <tissue evidence="1">Leaves</tissue>
    </source>
</reference>
<accession>A0ACB9DAU6</accession>
<comment type="caution">
    <text evidence="1">The sequence shown here is derived from an EMBL/GenBank/DDBJ whole genome shotgun (WGS) entry which is preliminary data.</text>
</comment>
<gene>
    <name evidence="1" type="ORF">L1987_61326</name>
</gene>
<keyword evidence="2" id="KW-1185">Reference proteome</keyword>
<proteinExistence type="predicted"/>
<dbReference type="EMBL" id="CM042037">
    <property type="protein sequence ID" value="KAI3743616.1"/>
    <property type="molecule type" value="Genomic_DNA"/>
</dbReference>
<reference evidence="2" key="1">
    <citation type="journal article" date="2022" name="Mol. Ecol. Resour.">
        <title>The genomes of chicory, endive, great burdock and yacon provide insights into Asteraceae palaeo-polyploidization history and plant inulin production.</title>
        <authorList>
            <person name="Fan W."/>
            <person name="Wang S."/>
            <person name="Wang H."/>
            <person name="Wang A."/>
            <person name="Jiang F."/>
            <person name="Liu H."/>
            <person name="Zhao H."/>
            <person name="Xu D."/>
            <person name="Zhang Y."/>
        </authorList>
    </citation>
    <scope>NUCLEOTIDE SEQUENCE [LARGE SCALE GENOMIC DNA]</scope>
    <source>
        <strain evidence="2">cv. Yunnan</strain>
    </source>
</reference>
<sequence length="207" mass="21528">MVQPLPFQPGTSFGTTPTGPGTGFSLGTGLHPRNIDIRIRTGSVLSSAVNQREASGGERSAAESAASDGGISNNQAAPGNFPQTGRASDVRVVPIRISTLPPGFAPSESSIGSMSVIYPVVERNGINSQVSNGSHPHNGENRPHLVPSYTAQQQPPEVPEVPSGLDQLLRSLFPDGQNNDNGFIFRGTSFETAHTGVSSQETPAVSS</sequence>
<evidence type="ECO:0000313" key="1">
    <source>
        <dbReference type="EMBL" id="KAI3743616.1"/>
    </source>
</evidence>
<dbReference type="Proteomes" id="UP001056120">
    <property type="component" value="Linkage Group LG20"/>
</dbReference>
<evidence type="ECO:0000313" key="2">
    <source>
        <dbReference type="Proteomes" id="UP001056120"/>
    </source>
</evidence>
<protein>
    <submittedName>
        <fullName evidence="1">Uncharacterized protein</fullName>
    </submittedName>
</protein>
<name>A0ACB9DAU6_9ASTR</name>
<organism evidence="1 2">
    <name type="scientific">Smallanthus sonchifolius</name>
    <dbReference type="NCBI Taxonomy" id="185202"/>
    <lineage>
        <taxon>Eukaryota</taxon>
        <taxon>Viridiplantae</taxon>
        <taxon>Streptophyta</taxon>
        <taxon>Embryophyta</taxon>
        <taxon>Tracheophyta</taxon>
        <taxon>Spermatophyta</taxon>
        <taxon>Magnoliopsida</taxon>
        <taxon>eudicotyledons</taxon>
        <taxon>Gunneridae</taxon>
        <taxon>Pentapetalae</taxon>
        <taxon>asterids</taxon>
        <taxon>campanulids</taxon>
        <taxon>Asterales</taxon>
        <taxon>Asteraceae</taxon>
        <taxon>Asteroideae</taxon>
        <taxon>Heliantheae alliance</taxon>
        <taxon>Millerieae</taxon>
        <taxon>Smallanthus</taxon>
    </lineage>
</organism>